<dbReference type="EMBL" id="CP017476">
    <property type="protein sequence ID" value="AOW13116.1"/>
    <property type="molecule type" value="Genomic_DNA"/>
</dbReference>
<dbReference type="InterPro" id="IPR005111">
    <property type="entry name" value="MoeA_C_domain_IV"/>
</dbReference>
<reference evidence="15 18" key="2">
    <citation type="submission" date="2016-10" db="EMBL/GenBank/DDBJ databases">
        <title>Hydorgenophaga sp. LPB0072 isolated from gastropod.</title>
        <authorList>
            <person name="Kim E."/>
            <person name="Yi H."/>
        </authorList>
    </citation>
    <scope>NUCLEOTIDE SEQUENCE [LARGE SCALE GENOMIC DNA]</scope>
    <source>
        <strain evidence="15 18">LPB0072</strain>
    </source>
</reference>
<sequence>MTAPNPSPPADLSVEQVQQRLRQQLSPIGDTEHIDLRQARDRVLAQDVVSPISVPPHDNSAMDGYAFDGACLASGGPVALKVVGTALAGKAWTQALQLGECVKIMTGAIMPTGLDTVVPLELTTSGADTVQFDASQLKTGANRRRKGEDLMAGQPALRAGQRVTPAALGLLASLGLQTLTVYRPLRVAYFSTGDEILSLGQAPREGAVYDSNRYTLTGLLARMGVEVIDMGVVPDQPAAMHAAFDTATREADAIVTSGGVSMGDADHTRAIMAQMGDVNFWRVAMRPGRPMAFGQLRSAADKKAWLFGLPGNPVAAMVTFLIFVRPALQRLMGYEAPAPVLLQARCTEPIRKRPGRTEYPRGIVERDTQGQLSVRTTGPQGSGLLNSMVQANGLMVLNHEQGDIAVGDRVEVMLFDGVI</sequence>
<dbReference type="PANTHER" id="PTHR10192">
    <property type="entry name" value="MOLYBDOPTERIN BIOSYNTHESIS PROTEIN"/>
    <property type="match status" value="1"/>
</dbReference>
<dbReference type="FunFam" id="3.40.980.10:FF:000004">
    <property type="entry name" value="Molybdopterin molybdenumtransferase"/>
    <property type="match status" value="1"/>
</dbReference>
<dbReference type="InterPro" id="IPR036688">
    <property type="entry name" value="MoeA_C_domain_IV_sf"/>
</dbReference>
<dbReference type="SUPFAM" id="SSF53218">
    <property type="entry name" value="Molybdenum cofactor biosynthesis proteins"/>
    <property type="match status" value="1"/>
</dbReference>
<organism evidence="15 18">
    <name type="scientific">Hydrogenophaga crassostreae</name>
    <dbReference type="NCBI Taxonomy" id="1763535"/>
    <lineage>
        <taxon>Bacteria</taxon>
        <taxon>Pseudomonadati</taxon>
        <taxon>Pseudomonadota</taxon>
        <taxon>Betaproteobacteria</taxon>
        <taxon>Burkholderiales</taxon>
        <taxon>Comamonadaceae</taxon>
        <taxon>Hydrogenophaga</taxon>
    </lineage>
</organism>
<keyword evidence="10 13" id="KW-0460">Magnesium</keyword>
<dbReference type="Gene3D" id="3.90.105.10">
    <property type="entry name" value="Molybdopterin biosynthesis moea protein, domain 2"/>
    <property type="match status" value="1"/>
</dbReference>
<evidence type="ECO:0000256" key="9">
    <source>
        <dbReference type="ARBA" id="ARBA00022723"/>
    </source>
</evidence>
<dbReference type="Pfam" id="PF03453">
    <property type="entry name" value="MoeA_N"/>
    <property type="match status" value="1"/>
</dbReference>
<dbReference type="OrthoDB" id="9804758at2"/>
<dbReference type="PANTHER" id="PTHR10192:SF5">
    <property type="entry name" value="GEPHYRIN"/>
    <property type="match status" value="1"/>
</dbReference>
<dbReference type="EC" id="2.10.1.1" evidence="5 13"/>
<evidence type="ECO:0000256" key="6">
    <source>
        <dbReference type="ARBA" id="ARBA00021108"/>
    </source>
</evidence>
<dbReference type="NCBIfam" id="TIGR00177">
    <property type="entry name" value="molyb_syn"/>
    <property type="match status" value="1"/>
</dbReference>
<gene>
    <name evidence="15" type="ORF">LPB072_09890</name>
    <name evidence="16" type="ORF">LPB72_07480</name>
</gene>
<dbReference type="CDD" id="cd00887">
    <property type="entry name" value="MoeA"/>
    <property type="match status" value="1"/>
</dbReference>
<dbReference type="RefSeq" id="WP_066088166.1">
    <property type="nucleotide sequence ID" value="NZ_CP017476.1"/>
</dbReference>
<protein>
    <recommendedName>
        <fullName evidence="6 13">Molybdopterin molybdenumtransferase</fullName>
        <ecNumber evidence="5 13">2.10.1.1</ecNumber>
    </recommendedName>
</protein>
<evidence type="ECO:0000256" key="5">
    <source>
        <dbReference type="ARBA" id="ARBA00013269"/>
    </source>
</evidence>
<evidence type="ECO:0000256" key="7">
    <source>
        <dbReference type="ARBA" id="ARBA00022505"/>
    </source>
</evidence>
<evidence type="ECO:0000313" key="15">
    <source>
        <dbReference type="EMBL" id="AOW13116.1"/>
    </source>
</evidence>
<dbReference type="Gene3D" id="3.40.980.10">
    <property type="entry name" value="MoaB/Mog-like domain"/>
    <property type="match status" value="1"/>
</dbReference>
<dbReference type="EMBL" id="LVWD01000007">
    <property type="protein sequence ID" value="OAD42739.1"/>
    <property type="molecule type" value="Genomic_DNA"/>
</dbReference>
<evidence type="ECO:0000256" key="4">
    <source>
        <dbReference type="ARBA" id="ARBA00010763"/>
    </source>
</evidence>
<dbReference type="Pfam" id="PF00994">
    <property type="entry name" value="MoCF_biosynth"/>
    <property type="match status" value="1"/>
</dbReference>
<evidence type="ECO:0000256" key="8">
    <source>
        <dbReference type="ARBA" id="ARBA00022679"/>
    </source>
</evidence>
<dbReference type="GO" id="GO:0046872">
    <property type="term" value="F:metal ion binding"/>
    <property type="evidence" value="ECO:0007669"/>
    <property type="project" value="UniProtKB-UniRule"/>
</dbReference>
<comment type="cofactor">
    <cofactor evidence="1 13">
        <name>Mg(2+)</name>
        <dbReference type="ChEBI" id="CHEBI:18420"/>
    </cofactor>
</comment>
<keyword evidence="11 13" id="KW-0501">Molybdenum cofactor biosynthesis</keyword>
<dbReference type="InterPro" id="IPR036425">
    <property type="entry name" value="MoaB/Mog-like_dom_sf"/>
</dbReference>
<name>A0A167IH32_9BURK</name>
<dbReference type="GO" id="GO:0061599">
    <property type="term" value="F:molybdopterin molybdotransferase activity"/>
    <property type="evidence" value="ECO:0007669"/>
    <property type="project" value="UniProtKB-UniRule"/>
</dbReference>
<dbReference type="Pfam" id="PF03454">
    <property type="entry name" value="MoeA_C"/>
    <property type="match status" value="1"/>
</dbReference>
<dbReference type="SMART" id="SM00852">
    <property type="entry name" value="MoCF_biosynth"/>
    <property type="match status" value="1"/>
</dbReference>
<dbReference type="STRING" id="1763535.LPB072_09890"/>
<comment type="catalytic activity">
    <reaction evidence="12">
        <text>adenylyl-molybdopterin + molybdate = Mo-molybdopterin + AMP + H(+)</text>
        <dbReference type="Rhea" id="RHEA:35047"/>
        <dbReference type="ChEBI" id="CHEBI:15378"/>
        <dbReference type="ChEBI" id="CHEBI:36264"/>
        <dbReference type="ChEBI" id="CHEBI:62727"/>
        <dbReference type="ChEBI" id="CHEBI:71302"/>
        <dbReference type="ChEBI" id="CHEBI:456215"/>
        <dbReference type="EC" id="2.10.1.1"/>
    </reaction>
</comment>
<accession>A0A167IH32</accession>
<dbReference type="KEGG" id="hyl:LPB072_09890"/>
<dbReference type="SUPFAM" id="SSF63867">
    <property type="entry name" value="MoeA C-terminal domain-like"/>
    <property type="match status" value="1"/>
</dbReference>
<dbReference type="UniPathway" id="UPA00344"/>
<dbReference type="GO" id="GO:0005829">
    <property type="term" value="C:cytosol"/>
    <property type="evidence" value="ECO:0007669"/>
    <property type="project" value="TreeGrafter"/>
</dbReference>
<keyword evidence="9 13" id="KW-0479">Metal-binding</keyword>
<dbReference type="Gene3D" id="2.170.190.11">
    <property type="entry name" value="Molybdopterin biosynthesis moea protein, domain 3"/>
    <property type="match status" value="1"/>
</dbReference>
<reference evidence="16 17" key="1">
    <citation type="submission" date="2016-02" db="EMBL/GenBank/DDBJ databases">
        <title>Draft genome sequence of Hydrogenophaga sp. LPB0072.</title>
        <authorList>
            <person name="Shin S.-K."/>
            <person name="Yi H."/>
        </authorList>
    </citation>
    <scope>NUCLEOTIDE SEQUENCE [LARGE SCALE GENOMIC DNA]</scope>
    <source>
        <strain evidence="16 17">LPB0072</strain>
    </source>
</reference>
<evidence type="ECO:0000256" key="12">
    <source>
        <dbReference type="ARBA" id="ARBA00047317"/>
    </source>
</evidence>
<feature type="domain" description="MoaB/Mog" evidence="14">
    <location>
        <begin position="188"/>
        <end position="330"/>
    </location>
</feature>
<comment type="function">
    <text evidence="2 13">Catalyzes the insertion of molybdate into adenylated molybdopterin with the concomitant release of AMP.</text>
</comment>
<evidence type="ECO:0000256" key="10">
    <source>
        <dbReference type="ARBA" id="ARBA00022842"/>
    </source>
</evidence>
<dbReference type="FunFam" id="2.40.340.10:FF:000003">
    <property type="entry name" value="Molybdopterin molybdenumtransferase"/>
    <property type="match status" value="1"/>
</dbReference>
<keyword evidence="7 13" id="KW-0500">Molybdenum</keyword>
<dbReference type="SUPFAM" id="SSF63882">
    <property type="entry name" value="MoeA N-terminal region -like"/>
    <property type="match status" value="1"/>
</dbReference>
<evidence type="ECO:0000313" key="18">
    <source>
        <dbReference type="Proteomes" id="UP000185680"/>
    </source>
</evidence>
<comment type="pathway">
    <text evidence="3 13">Cofactor biosynthesis; molybdopterin biosynthesis.</text>
</comment>
<evidence type="ECO:0000256" key="3">
    <source>
        <dbReference type="ARBA" id="ARBA00005046"/>
    </source>
</evidence>
<evidence type="ECO:0000256" key="1">
    <source>
        <dbReference type="ARBA" id="ARBA00001946"/>
    </source>
</evidence>
<dbReference type="Gene3D" id="2.40.340.10">
    <property type="entry name" value="MoeA, C-terminal, domain IV"/>
    <property type="match status" value="1"/>
</dbReference>
<keyword evidence="17" id="KW-1185">Reference proteome</keyword>
<evidence type="ECO:0000256" key="13">
    <source>
        <dbReference type="RuleBase" id="RU365090"/>
    </source>
</evidence>
<evidence type="ECO:0000256" key="2">
    <source>
        <dbReference type="ARBA" id="ARBA00002901"/>
    </source>
</evidence>
<evidence type="ECO:0000256" key="11">
    <source>
        <dbReference type="ARBA" id="ARBA00023150"/>
    </source>
</evidence>
<dbReference type="NCBIfam" id="NF045515">
    <property type="entry name" value="Glp_gephyrin"/>
    <property type="match status" value="1"/>
</dbReference>
<dbReference type="Proteomes" id="UP000185657">
    <property type="component" value="Unassembled WGS sequence"/>
</dbReference>
<keyword evidence="8 13" id="KW-0808">Transferase</keyword>
<dbReference type="InterPro" id="IPR001453">
    <property type="entry name" value="MoaB/Mog_dom"/>
</dbReference>
<evidence type="ECO:0000313" key="16">
    <source>
        <dbReference type="EMBL" id="OAD42739.1"/>
    </source>
</evidence>
<evidence type="ECO:0000313" key="17">
    <source>
        <dbReference type="Proteomes" id="UP000185657"/>
    </source>
</evidence>
<dbReference type="GO" id="GO:0006777">
    <property type="term" value="P:Mo-molybdopterin cofactor biosynthetic process"/>
    <property type="evidence" value="ECO:0007669"/>
    <property type="project" value="UniProtKB-UniRule"/>
</dbReference>
<dbReference type="Proteomes" id="UP000185680">
    <property type="component" value="Chromosome"/>
</dbReference>
<dbReference type="InterPro" id="IPR036135">
    <property type="entry name" value="MoeA_linker/N_sf"/>
</dbReference>
<evidence type="ECO:0000259" key="14">
    <source>
        <dbReference type="SMART" id="SM00852"/>
    </source>
</evidence>
<dbReference type="InterPro" id="IPR005110">
    <property type="entry name" value="MoeA_linker/N"/>
</dbReference>
<dbReference type="InterPro" id="IPR038987">
    <property type="entry name" value="MoeA-like"/>
</dbReference>
<dbReference type="AlphaFoldDB" id="A0A167IH32"/>
<proteinExistence type="inferred from homology"/>
<comment type="similarity">
    <text evidence="4 13">Belongs to the MoeA family.</text>
</comment>